<keyword evidence="1" id="KW-0560">Oxidoreductase</keyword>
<keyword evidence="2" id="KW-0812">Transmembrane</keyword>
<evidence type="ECO:0000313" key="3">
    <source>
        <dbReference type="EMBL" id="KEF56937.1"/>
    </source>
</evidence>
<dbReference type="RefSeq" id="XP_013259527.1">
    <property type="nucleotide sequence ID" value="XM_013404073.1"/>
</dbReference>
<reference evidence="3 4" key="1">
    <citation type="submission" date="2013-03" db="EMBL/GenBank/DDBJ databases">
        <title>The Genome Sequence of Exophiala aquamarina CBS 119918.</title>
        <authorList>
            <consortium name="The Broad Institute Genomics Platform"/>
            <person name="Cuomo C."/>
            <person name="de Hoog S."/>
            <person name="Gorbushina A."/>
            <person name="Walker B."/>
            <person name="Young S.K."/>
            <person name="Zeng Q."/>
            <person name="Gargeya S."/>
            <person name="Fitzgerald M."/>
            <person name="Haas B."/>
            <person name="Abouelleil A."/>
            <person name="Allen A.W."/>
            <person name="Alvarado L."/>
            <person name="Arachchi H.M."/>
            <person name="Berlin A.M."/>
            <person name="Chapman S.B."/>
            <person name="Gainer-Dewar J."/>
            <person name="Goldberg J."/>
            <person name="Griggs A."/>
            <person name="Gujja S."/>
            <person name="Hansen M."/>
            <person name="Howarth C."/>
            <person name="Imamovic A."/>
            <person name="Ireland A."/>
            <person name="Larimer J."/>
            <person name="McCowan C."/>
            <person name="Murphy C."/>
            <person name="Pearson M."/>
            <person name="Poon T.W."/>
            <person name="Priest M."/>
            <person name="Roberts A."/>
            <person name="Saif S."/>
            <person name="Shea T."/>
            <person name="Sisk P."/>
            <person name="Sykes S."/>
            <person name="Wortman J."/>
            <person name="Nusbaum C."/>
            <person name="Birren B."/>
        </authorList>
    </citation>
    <scope>NUCLEOTIDE SEQUENCE [LARGE SCALE GENOMIC DNA]</scope>
    <source>
        <strain evidence="3 4">CBS 119918</strain>
    </source>
</reference>
<dbReference type="GO" id="GO:0016020">
    <property type="term" value="C:membrane"/>
    <property type="evidence" value="ECO:0007669"/>
    <property type="project" value="TreeGrafter"/>
</dbReference>
<dbReference type="PANTHER" id="PTHR10801">
    <property type="entry name" value="24-DEHYDROCHOLESTEROL REDUCTASE"/>
    <property type="match status" value="1"/>
</dbReference>
<comment type="caution">
    <text evidence="3">The sequence shown here is derived from an EMBL/GenBank/DDBJ whole genome shotgun (WGS) entry which is preliminary data.</text>
</comment>
<organism evidence="3 4">
    <name type="scientific">Exophiala aquamarina CBS 119918</name>
    <dbReference type="NCBI Taxonomy" id="1182545"/>
    <lineage>
        <taxon>Eukaryota</taxon>
        <taxon>Fungi</taxon>
        <taxon>Dikarya</taxon>
        <taxon>Ascomycota</taxon>
        <taxon>Pezizomycotina</taxon>
        <taxon>Eurotiomycetes</taxon>
        <taxon>Chaetothyriomycetidae</taxon>
        <taxon>Chaetothyriales</taxon>
        <taxon>Herpotrichiellaceae</taxon>
        <taxon>Exophiala</taxon>
    </lineage>
</organism>
<dbReference type="PANTHER" id="PTHR10801:SF0">
    <property type="entry name" value="DELTA(24)-STEROL REDUCTASE"/>
    <property type="match status" value="1"/>
</dbReference>
<dbReference type="GO" id="GO:0008202">
    <property type="term" value="P:steroid metabolic process"/>
    <property type="evidence" value="ECO:0007669"/>
    <property type="project" value="TreeGrafter"/>
</dbReference>
<dbReference type="InterPro" id="IPR040165">
    <property type="entry name" value="Diminuto-like"/>
</dbReference>
<evidence type="ECO:0000256" key="2">
    <source>
        <dbReference type="SAM" id="Phobius"/>
    </source>
</evidence>
<evidence type="ECO:0000256" key="1">
    <source>
        <dbReference type="ARBA" id="ARBA00023002"/>
    </source>
</evidence>
<dbReference type="AlphaFoldDB" id="A0A072PAZ8"/>
<dbReference type="GO" id="GO:0005737">
    <property type="term" value="C:cytoplasm"/>
    <property type="evidence" value="ECO:0007669"/>
    <property type="project" value="TreeGrafter"/>
</dbReference>
<evidence type="ECO:0000313" key="4">
    <source>
        <dbReference type="Proteomes" id="UP000027920"/>
    </source>
</evidence>
<keyword evidence="2" id="KW-1133">Transmembrane helix</keyword>
<proteinExistence type="predicted"/>
<dbReference type="EMBL" id="AMGV01000005">
    <property type="protein sequence ID" value="KEF56937.1"/>
    <property type="molecule type" value="Genomic_DNA"/>
</dbReference>
<dbReference type="GO" id="GO:0000246">
    <property type="term" value="F:Delta24(24-1) sterol reductase activity"/>
    <property type="evidence" value="ECO:0007669"/>
    <property type="project" value="TreeGrafter"/>
</dbReference>
<dbReference type="STRING" id="1182545.A0A072PAZ8"/>
<dbReference type="Proteomes" id="UP000027920">
    <property type="component" value="Unassembled WGS sequence"/>
</dbReference>
<accession>A0A072PAZ8</accession>
<feature type="transmembrane region" description="Helical" evidence="2">
    <location>
        <begin position="76"/>
        <end position="99"/>
    </location>
</feature>
<keyword evidence="4" id="KW-1185">Reference proteome</keyword>
<gene>
    <name evidence="3" type="ORF">A1O9_07127</name>
</gene>
<dbReference type="HOGENOM" id="CLU_115522_0_0_1"/>
<sequence length="103" mass="11992">MKWQYADTFYTEEEFWAIYDREGYQKLRRKYGAESLPDVYQKVRTIVADKGKILTVPARITGVLTGDTSLQNLWEIIWSVWPLVGVKAVLSALMGVEYLRKND</sequence>
<name>A0A072PAZ8_9EURO</name>
<dbReference type="VEuPathDB" id="FungiDB:A1O9_07127"/>
<dbReference type="GeneID" id="25282041"/>
<keyword evidence="2" id="KW-0472">Membrane</keyword>
<protein>
    <submittedName>
        <fullName evidence="3">Uncharacterized protein</fullName>
    </submittedName>
</protein>
<dbReference type="OrthoDB" id="415825at2759"/>